<organism evidence="1 2">
    <name type="scientific">Ancylostoma caninum</name>
    <name type="common">Dog hookworm</name>
    <dbReference type="NCBI Taxonomy" id="29170"/>
    <lineage>
        <taxon>Eukaryota</taxon>
        <taxon>Metazoa</taxon>
        <taxon>Ecdysozoa</taxon>
        <taxon>Nematoda</taxon>
        <taxon>Chromadorea</taxon>
        <taxon>Rhabditida</taxon>
        <taxon>Rhabditina</taxon>
        <taxon>Rhabditomorpha</taxon>
        <taxon>Strongyloidea</taxon>
        <taxon>Ancylostomatidae</taxon>
        <taxon>Ancylostomatinae</taxon>
        <taxon>Ancylostoma</taxon>
    </lineage>
</organism>
<accession>A0A368FZ13</accession>
<dbReference type="OrthoDB" id="5873076at2759"/>
<keyword evidence="2" id="KW-1185">Reference proteome</keyword>
<comment type="caution">
    <text evidence="1">The sequence shown here is derived from an EMBL/GenBank/DDBJ whole genome shotgun (WGS) entry which is preliminary data.</text>
</comment>
<evidence type="ECO:0000313" key="1">
    <source>
        <dbReference type="EMBL" id="RCN37453.1"/>
    </source>
</evidence>
<evidence type="ECO:0000313" key="2">
    <source>
        <dbReference type="Proteomes" id="UP000252519"/>
    </source>
</evidence>
<reference evidence="1 2" key="1">
    <citation type="submission" date="2014-10" db="EMBL/GenBank/DDBJ databases">
        <title>Draft genome of the hookworm Ancylostoma caninum.</title>
        <authorList>
            <person name="Mitreva M."/>
        </authorList>
    </citation>
    <scope>NUCLEOTIDE SEQUENCE [LARGE SCALE GENOMIC DNA]</scope>
    <source>
        <strain evidence="1 2">Baltimore</strain>
    </source>
</reference>
<protein>
    <submittedName>
        <fullName evidence="1">Uncharacterized protein</fullName>
    </submittedName>
</protein>
<dbReference type="AlphaFoldDB" id="A0A368FZ13"/>
<dbReference type="Proteomes" id="UP000252519">
    <property type="component" value="Unassembled WGS sequence"/>
</dbReference>
<gene>
    <name evidence="1" type="ORF">ANCCAN_16660</name>
</gene>
<proteinExistence type="predicted"/>
<name>A0A368FZ13_ANCCA</name>
<sequence length="205" mass="23575">MVMSSHFIKRYSEISRDTIHPLFSTRGEVRLFMFATKLQSDIVRTQLSKLQRSIEFTEKFTVPASRPKVSINNCSKKSWILEADPPFVKVELKSIGAQWQPRKKDNTFLQLTSFFRFILTRVNHESTSQIREFAVRVNGSGGRDVNLQNLPHYVEKTLKDFGEDVIGLGHAELEAGVELDWEQSELLSKFGSRRERKGGQPNNTE</sequence>
<dbReference type="EMBL" id="JOJR01000467">
    <property type="protein sequence ID" value="RCN37453.1"/>
    <property type="molecule type" value="Genomic_DNA"/>
</dbReference>